<dbReference type="InterPro" id="IPR022273">
    <property type="entry name" value="PRTRC_protein-E"/>
</dbReference>
<evidence type="ECO:0000256" key="1">
    <source>
        <dbReference type="SAM" id="MobiDB-lite"/>
    </source>
</evidence>
<feature type="compositionally biased region" description="Low complexity" evidence="1">
    <location>
        <begin position="151"/>
        <end position="175"/>
    </location>
</feature>
<dbReference type="Proteomes" id="UP000217994">
    <property type="component" value="Unassembled WGS sequence"/>
</dbReference>
<dbReference type="EMBL" id="MTZU01000024">
    <property type="protein sequence ID" value="PCE32797.1"/>
    <property type="molecule type" value="Genomic_DNA"/>
</dbReference>
<protein>
    <recommendedName>
        <fullName evidence="4">PRTRC system protein E</fullName>
    </recommendedName>
</protein>
<reference evidence="2 3" key="1">
    <citation type="submission" date="2017-01" db="EMBL/GenBank/DDBJ databases">
        <title>Whole-Genome Shotgun Sequencing of Two beta-Proteobacterial Species in Search of the Bulgecin Biosynthetic Cluster.</title>
        <authorList>
            <person name="Horsman M.E."/>
            <person name="Marous D.R."/>
            <person name="Li R."/>
            <person name="Oliver R.A."/>
            <person name="Byun B."/>
            <person name="Emrich S.J."/>
            <person name="Boggess B."/>
            <person name="Townsend C.A."/>
            <person name="Mobashery S."/>
        </authorList>
    </citation>
    <scope>NUCLEOTIDE SEQUENCE [LARGE SCALE GENOMIC DNA]</scope>
    <source>
        <strain evidence="2 3">ATCC 31433</strain>
    </source>
</reference>
<dbReference type="AlphaFoldDB" id="A0A2A4FIA9"/>
<feature type="compositionally biased region" description="Low complexity" evidence="1">
    <location>
        <begin position="123"/>
        <end position="138"/>
    </location>
</feature>
<sequence length="182" mass="18332">MFTSLHALAQTTSINILITAEGAENLRVNVTPMPNGKGEKQRWPLSLVATPAELDAEFAAAVEVYEPGATSLLDQARACAAANQADSAPALPAPSSNQSALPAPKRGRGRPLKSATAGDANTPPADDGANANTNAADPRQLRIDDGAQPGAESETPAAEAPAAAEPASATPPAAADAGVDMY</sequence>
<feature type="compositionally biased region" description="Low complexity" evidence="1">
    <location>
        <begin position="83"/>
        <end position="104"/>
    </location>
</feature>
<evidence type="ECO:0000313" key="2">
    <source>
        <dbReference type="EMBL" id="PCE32797.1"/>
    </source>
</evidence>
<evidence type="ECO:0008006" key="4">
    <source>
        <dbReference type="Google" id="ProtNLM"/>
    </source>
</evidence>
<gene>
    <name evidence="2" type="ORF">BZL54_09095</name>
</gene>
<accession>A0A2A4FIA9</accession>
<organism evidence="2 3">
    <name type="scientific">Burkholderia ubonensis subsp. mesacidophila</name>
    <dbReference type="NCBI Taxonomy" id="265293"/>
    <lineage>
        <taxon>Bacteria</taxon>
        <taxon>Pseudomonadati</taxon>
        <taxon>Pseudomonadota</taxon>
        <taxon>Betaproteobacteria</taxon>
        <taxon>Burkholderiales</taxon>
        <taxon>Burkholderiaceae</taxon>
        <taxon>Burkholderia</taxon>
        <taxon>Burkholderia cepacia complex</taxon>
    </lineage>
</organism>
<comment type="caution">
    <text evidence="2">The sequence shown here is derived from an EMBL/GenBank/DDBJ whole genome shotgun (WGS) entry which is preliminary data.</text>
</comment>
<evidence type="ECO:0000313" key="3">
    <source>
        <dbReference type="Proteomes" id="UP000217994"/>
    </source>
</evidence>
<feature type="region of interest" description="Disordered" evidence="1">
    <location>
        <begin position="83"/>
        <end position="182"/>
    </location>
</feature>
<name>A0A2A4FIA9_9BURK</name>
<proteinExistence type="predicted"/>
<dbReference type="NCBIfam" id="TIGR03741">
    <property type="entry name" value="PRTRC_E"/>
    <property type="match status" value="1"/>
</dbReference>